<evidence type="ECO:0000313" key="3">
    <source>
        <dbReference type="Proteomes" id="UP001454036"/>
    </source>
</evidence>
<dbReference type="InterPro" id="IPR043502">
    <property type="entry name" value="DNA/RNA_pol_sf"/>
</dbReference>
<dbReference type="InterPro" id="IPR043128">
    <property type="entry name" value="Rev_trsase/Diguanyl_cyclase"/>
</dbReference>
<dbReference type="AlphaFoldDB" id="A0AAV3Q9K1"/>
<reference evidence="2 3" key="1">
    <citation type="submission" date="2024-01" db="EMBL/GenBank/DDBJ databases">
        <title>The complete chloroplast genome sequence of Lithospermum erythrorhizon: insights into the phylogenetic relationship among Boraginaceae species and the maternal lineages of purple gromwells.</title>
        <authorList>
            <person name="Okada T."/>
            <person name="Watanabe K."/>
        </authorList>
    </citation>
    <scope>NUCLEOTIDE SEQUENCE [LARGE SCALE GENOMIC DNA]</scope>
</reference>
<gene>
    <name evidence="2" type="ORF">LIER_15815</name>
</gene>
<feature type="region of interest" description="Disordered" evidence="1">
    <location>
        <begin position="263"/>
        <end position="291"/>
    </location>
</feature>
<dbReference type="Proteomes" id="UP001454036">
    <property type="component" value="Unassembled WGS sequence"/>
</dbReference>
<dbReference type="EMBL" id="BAABME010003466">
    <property type="protein sequence ID" value="GAA0158907.1"/>
    <property type="molecule type" value="Genomic_DNA"/>
</dbReference>
<accession>A0AAV3Q9K1</accession>
<organism evidence="2 3">
    <name type="scientific">Lithospermum erythrorhizon</name>
    <name type="common">Purple gromwell</name>
    <name type="synonym">Lithospermum officinale var. erythrorhizon</name>
    <dbReference type="NCBI Taxonomy" id="34254"/>
    <lineage>
        <taxon>Eukaryota</taxon>
        <taxon>Viridiplantae</taxon>
        <taxon>Streptophyta</taxon>
        <taxon>Embryophyta</taxon>
        <taxon>Tracheophyta</taxon>
        <taxon>Spermatophyta</taxon>
        <taxon>Magnoliopsida</taxon>
        <taxon>eudicotyledons</taxon>
        <taxon>Gunneridae</taxon>
        <taxon>Pentapetalae</taxon>
        <taxon>asterids</taxon>
        <taxon>lamiids</taxon>
        <taxon>Boraginales</taxon>
        <taxon>Boraginaceae</taxon>
        <taxon>Boraginoideae</taxon>
        <taxon>Lithospermeae</taxon>
        <taxon>Lithospermum</taxon>
    </lineage>
</organism>
<evidence type="ECO:0000313" key="2">
    <source>
        <dbReference type="EMBL" id="GAA0158907.1"/>
    </source>
</evidence>
<name>A0AAV3Q9K1_LITER</name>
<keyword evidence="3" id="KW-1185">Reference proteome</keyword>
<sequence length="364" mass="41391">MTIKQKANEGISSFQDSFQIEFNLFPRADQKIAVIVFMEGLRMSKFKESVMKKMPLSLEEKKMPLSLEEVNELAYIYIRIVEVEKRDEKRRGKLPMEETRLWSPERKGEVVWTGSGGRIWDIPEKISLGILTKEDQSPWTVLLTLLGQTSSHGDGVEEEIQGAVEGRMRKAISTPQWKKQAMSSWIYRSLGRLQGNRVPLPAGRNMDICVDDMLIKRKEAGDHEVNVMESFENLRKYDLRLNLDKCIFDCVWKGNLDNMAAGRHEDAPPNVREPINISPISGRTPPEHLGPVPTKEIVTSLQKKIDALTKRVVGQTRWGINTELAGLAPFTPQIRSATMPVGMKLPSHARFTRELLIPVLQDPH</sequence>
<protein>
    <submittedName>
        <fullName evidence="2">Uncharacterized protein</fullName>
    </submittedName>
</protein>
<dbReference type="SUPFAM" id="SSF56672">
    <property type="entry name" value="DNA/RNA polymerases"/>
    <property type="match status" value="1"/>
</dbReference>
<comment type="caution">
    <text evidence="2">The sequence shown here is derived from an EMBL/GenBank/DDBJ whole genome shotgun (WGS) entry which is preliminary data.</text>
</comment>
<proteinExistence type="predicted"/>
<evidence type="ECO:0000256" key="1">
    <source>
        <dbReference type="SAM" id="MobiDB-lite"/>
    </source>
</evidence>
<dbReference type="Gene3D" id="3.30.70.270">
    <property type="match status" value="1"/>
</dbReference>